<dbReference type="InterPro" id="IPR008840">
    <property type="entry name" value="Sipho_Gp157"/>
</dbReference>
<evidence type="ECO:0000313" key="1">
    <source>
        <dbReference type="EMBL" id="ARU13429.1"/>
    </source>
</evidence>
<proteinExistence type="predicted"/>
<dbReference type="EMBL" id="KY705260">
    <property type="protein sequence ID" value="ARU13429.1"/>
    <property type="molecule type" value="Genomic_DNA"/>
</dbReference>
<name>A0A286QNE0_9CAUD</name>
<accession>A0A286QNE0</accession>
<sequence>MATLYELTGQFLEIYNMEIDDETKLDTLEAIDWTSDYENKVEGYVKVIKSLEADIEARKNEKKRLDGLNKSDQSKIDKLKAALAISMTETGQTRVDTTLFKIGFHKSKAVVVNEEKLPKEYQIATYKPDKKTLKELLKSGKHIEGATLEERRNLNIR</sequence>
<dbReference type="Pfam" id="PF05565">
    <property type="entry name" value="Sipho_Gp157"/>
    <property type="match status" value="1"/>
</dbReference>
<organism evidence="1 2">
    <name type="scientific">Streptococcus phage P5651</name>
    <dbReference type="NCBI Taxonomy" id="1971419"/>
    <lineage>
        <taxon>Viruses</taxon>
        <taxon>Duplodnaviria</taxon>
        <taxon>Heunggongvirae</taxon>
        <taxon>Uroviricota</taxon>
        <taxon>Caudoviricetes</taxon>
        <taxon>Aliceevansviridae</taxon>
        <taxon>Moineauvirus</taxon>
        <taxon>Moineauvirus P5651</taxon>
    </lineage>
</organism>
<evidence type="ECO:0000313" key="2">
    <source>
        <dbReference type="Proteomes" id="UP000221887"/>
    </source>
</evidence>
<protein>
    <submittedName>
        <fullName evidence="1">Uncharacterized protein</fullName>
    </submittedName>
</protein>
<keyword evidence="2" id="KW-1185">Reference proteome</keyword>
<dbReference type="Proteomes" id="UP000221887">
    <property type="component" value="Segment"/>
</dbReference>
<gene>
    <name evidence="1" type="ORF">P5651_29</name>
</gene>
<reference evidence="1 2" key="1">
    <citation type="journal article" date="2017" name="Front. Microbiol.">
        <title>Global Survey and Genome Exploration of Bacteriophages Infecting the Lactic Acid Bacterium Streptococcus thermophilus.</title>
        <authorList>
            <person name="McDonnell B."/>
            <person name="Mahony J."/>
            <person name="Hanemaaijer L."/>
            <person name="Neve H."/>
            <person name="Noben J.-P."/>
            <person name="Lugli G.A."/>
            <person name="Ventura M."/>
            <person name="Kouwen T.R."/>
            <person name="van Sinderen D."/>
        </authorList>
    </citation>
    <scope>NUCLEOTIDE SEQUENCE [LARGE SCALE GENOMIC DNA]</scope>
</reference>